<evidence type="ECO:0000313" key="5">
    <source>
        <dbReference type="EMBL" id="KFF29659.1"/>
    </source>
</evidence>
<dbReference type="EMBL" id="JPRJ01000004">
    <property type="protein sequence ID" value="KFF29659.1"/>
    <property type="molecule type" value="Genomic_DNA"/>
</dbReference>
<comment type="caution">
    <text evidence="5">The sequence shown here is derived from an EMBL/GenBank/DDBJ whole genome shotgun (WGS) entry which is preliminary data.</text>
</comment>
<keyword evidence="3" id="KW-0804">Transcription</keyword>
<keyword evidence="2" id="KW-0238">DNA-binding</keyword>
<dbReference type="STRING" id="558152.IQ37_04395"/>
<protein>
    <submittedName>
        <fullName evidence="5">AraC family transcriptional regulator</fullName>
    </submittedName>
</protein>
<dbReference type="Gene3D" id="1.10.10.60">
    <property type="entry name" value="Homeodomain-like"/>
    <property type="match status" value="1"/>
</dbReference>
<dbReference type="RefSeq" id="WP_034682153.1">
    <property type="nucleotide sequence ID" value="NZ_CP023049.2"/>
</dbReference>
<organism evidence="5 6">
    <name type="scientific">Chryseobacterium piperi</name>
    <dbReference type="NCBI Taxonomy" id="558152"/>
    <lineage>
        <taxon>Bacteria</taxon>
        <taxon>Pseudomonadati</taxon>
        <taxon>Bacteroidota</taxon>
        <taxon>Flavobacteriia</taxon>
        <taxon>Flavobacteriales</taxon>
        <taxon>Weeksellaceae</taxon>
        <taxon>Chryseobacterium group</taxon>
        <taxon>Chryseobacterium</taxon>
    </lineage>
</organism>
<proteinExistence type="predicted"/>
<dbReference type="Proteomes" id="UP000028709">
    <property type="component" value="Unassembled WGS sequence"/>
</dbReference>
<dbReference type="OrthoDB" id="952277at2"/>
<evidence type="ECO:0000256" key="3">
    <source>
        <dbReference type="ARBA" id="ARBA00023163"/>
    </source>
</evidence>
<accession>A0A086BL45</accession>
<dbReference type="PROSITE" id="PS00041">
    <property type="entry name" value="HTH_ARAC_FAMILY_1"/>
    <property type="match status" value="1"/>
</dbReference>
<dbReference type="SUPFAM" id="SSF46689">
    <property type="entry name" value="Homeodomain-like"/>
    <property type="match status" value="1"/>
</dbReference>
<reference evidence="5 6" key="1">
    <citation type="submission" date="2014-07" db="EMBL/GenBank/DDBJ databases">
        <title>Genome of Chryseobacterium piperi CTM.</title>
        <authorList>
            <person name="Pipes S.E."/>
            <person name="Stropko S.J."/>
            <person name="Newman J.D."/>
        </authorList>
    </citation>
    <scope>NUCLEOTIDE SEQUENCE [LARGE SCALE GENOMIC DNA]</scope>
    <source>
        <strain evidence="5 6">CTM</strain>
    </source>
</reference>
<evidence type="ECO:0000313" key="6">
    <source>
        <dbReference type="Proteomes" id="UP000028709"/>
    </source>
</evidence>
<name>A0A086BL45_9FLAO</name>
<keyword evidence="6" id="KW-1185">Reference proteome</keyword>
<dbReference type="eggNOG" id="COG2207">
    <property type="taxonomic scope" value="Bacteria"/>
</dbReference>
<dbReference type="AlphaFoldDB" id="A0A086BL45"/>
<dbReference type="PANTHER" id="PTHR43280">
    <property type="entry name" value="ARAC-FAMILY TRANSCRIPTIONAL REGULATOR"/>
    <property type="match status" value="1"/>
</dbReference>
<dbReference type="PANTHER" id="PTHR43280:SF2">
    <property type="entry name" value="HTH-TYPE TRANSCRIPTIONAL REGULATOR EXSA"/>
    <property type="match status" value="1"/>
</dbReference>
<evidence type="ECO:0000256" key="2">
    <source>
        <dbReference type="ARBA" id="ARBA00023125"/>
    </source>
</evidence>
<dbReference type="InterPro" id="IPR018062">
    <property type="entry name" value="HTH_AraC-typ_CS"/>
</dbReference>
<evidence type="ECO:0000256" key="1">
    <source>
        <dbReference type="ARBA" id="ARBA00023015"/>
    </source>
</evidence>
<sequence>MKMYVKFDFNALCKKVLDEKLKEQGLKYRLLNFGEVEFYESFTQEQHTIFKKKLEDYGIEIIESQKIALVQKIKDAIVELVFSDHIVAVKASIYISEKLKHSYGYLSNLFSEVAYTSIENFIILQKIEYAKELIINNKLNLTEIAHKLNYSSVAHLSTQFKNTTGITPSQFQKIIVKRRKEQSVGSTNKMLYE</sequence>
<dbReference type="GO" id="GO:0003700">
    <property type="term" value="F:DNA-binding transcription factor activity"/>
    <property type="evidence" value="ECO:0007669"/>
    <property type="project" value="InterPro"/>
</dbReference>
<dbReference type="SMART" id="SM00342">
    <property type="entry name" value="HTH_ARAC"/>
    <property type="match status" value="1"/>
</dbReference>
<dbReference type="PROSITE" id="PS01124">
    <property type="entry name" value="HTH_ARAC_FAMILY_2"/>
    <property type="match status" value="1"/>
</dbReference>
<gene>
    <name evidence="5" type="ORF">IQ37_04395</name>
</gene>
<feature type="domain" description="HTH araC/xylS-type" evidence="4">
    <location>
        <begin position="95"/>
        <end position="174"/>
    </location>
</feature>
<dbReference type="GO" id="GO:0043565">
    <property type="term" value="F:sequence-specific DNA binding"/>
    <property type="evidence" value="ECO:0007669"/>
    <property type="project" value="InterPro"/>
</dbReference>
<dbReference type="InterPro" id="IPR018060">
    <property type="entry name" value="HTH_AraC"/>
</dbReference>
<dbReference type="InterPro" id="IPR009057">
    <property type="entry name" value="Homeodomain-like_sf"/>
</dbReference>
<dbReference type="KEGG" id="cpip:CJF12_10205"/>
<keyword evidence="1" id="KW-0805">Transcription regulation</keyword>
<evidence type="ECO:0000259" key="4">
    <source>
        <dbReference type="PROSITE" id="PS01124"/>
    </source>
</evidence>
<dbReference type="Pfam" id="PF12833">
    <property type="entry name" value="HTH_18"/>
    <property type="match status" value="1"/>
</dbReference>